<feature type="non-terminal residue" evidence="1">
    <location>
        <position position="1"/>
    </location>
</feature>
<proteinExistence type="predicted"/>
<protein>
    <submittedName>
        <fullName evidence="1">Uncharacterized protein</fullName>
    </submittedName>
</protein>
<feature type="non-terminal residue" evidence="1">
    <location>
        <position position="84"/>
    </location>
</feature>
<comment type="caution">
    <text evidence="1">The sequence shown here is derived from an EMBL/GenBank/DDBJ whole genome shotgun (WGS) entry which is preliminary data.</text>
</comment>
<dbReference type="EMBL" id="LXQA010647660">
    <property type="protein sequence ID" value="MCI64021.1"/>
    <property type="molecule type" value="Genomic_DNA"/>
</dbReference>
<name>A0A392TS49_9FABA</name>
<dbReference type="Proteomes" id="UP000265520">
    <property type="component" value="Unassembled WGS sequence"/>
</dbReference>
<organism evidence="1 2">
    <name type="scientific">Trifolium medium</name>
    <dbReference type="NCBI Taxonomy" id="97028"/>
    <lineage>
        <taxon>Eukaryota</taxon>
        <taxon>Viridiplantae</taxon>
        <taxon>Streptophyta</taxon>
        <taxon>Embryophyta</taxon>
        <taxon>Tracheophyta</taxon>
        <taxon>Spermatophyta</taxon>
        <taxon>Magnoliopsida</taxon>
        <taxon>eudicotyledons</taxon>
        <taxon>Gunneridae</taxon>
        <taxon>Pentapetalae</taxon>
        <taxon>rosids</taxon>
        <taxon>fabids</taxon>
        <taxon>Fabales</taxon>
        <taxon>Fabaceae</taxon>
        <taxon>Papilionoideae</taxon>
        <taxon>50 kb inversion clade</taxon>
        <taxon>NPAAA clade</taxon>
        <taxon>Hologalegina</taxon>
        <taxon>IRL clade</taxon>
        <taxon>Trifolieae</taxon>
        <taxon>Trifolium</taxon>
    </lineage>
</organism>
<dbReference type="AlphaFoldDB" id="A0A392TS49"/>
<keyword evidence="2" id="KW-1185">Reference proteome</keyword>
<sequence length="84" mass="9443">LDGCKFFKNTKDIPGIEEGMVQLVGLSQNPRIVGGKRFFRRTNLIISGNEDVTVKLVELPKIRMMVGGKIFKRAEGIPRVEEVK</sequence>
<evidence type="ECO:0000313" key="2">
    <source>
        <dbReference type="Proteomes" id="UP000265520"/>
    </source>
</evidence>
<evidence type="ECO:0000313" key="1">
    <source>
        <dbReference type="EMBL" id="MCI64021.1"/>
    </source>
</evidence>
<accession>A0A392TS49</accession>
<reference evidence="1 2" key="1">
    <citation type="journal article" date="2018" name="Front. Plant Sci.">
        <title>Red Clover (Trifolium pratense) and Zigzag Clover (T. medium) - A Picture of Genomic Similarities and Differences.</title>
        <authorList>
            <person name="Dluhosova J."/>
            <person name="Istvanek J."/>
            <person name="Nedelnik J."/>
            <person name="Repkova J."/>
        </authorList>
    </citation>
    <scope>NUCLEOTIDE SEQUENCE [LARGE SCALE GENOMIC DNA]</scope>
    <source>
        <strain evidence="2">cv. 10/8</strain>
        <tissue evidence="1">Leaf</tissue>
    </source>
</reference>